<dbReference type="Proteomes" id="UP001458880">
    <property type="component" value="Unassembled WGS sequence"/>
</dbReference>
<protein>
    <submittedName>
        <fullName evidence="1">Uncharacterized protein</fullName>
    </submittedName>
</protein>
<accession>A0AAW1JZQ1</accession>
<comment type="caution">
    <text evidence="1">The sequence shown here is derived from an EMBL/GenBank/DDBJ whole genome shotgun (WGS) entry which is preliminary data.</text>
</comment>
<reference evidence="1 2" key="1">
    <citation type="journal article" date="2024" name="BMC Genomics">
        <title>De novo assembly and annotation of Popillia japonica's genome with initial clues to its potential as an invasive pest.</title>
        <authorList>
            <person name="Cucini C."/>
            <person name="Boschi S."/>
            <person name="Funari R."/>
            <person name="Cardaioli E."/>
            <person name="Iannotti N."/>
            <person name="Marturano G."/>
            <person name="Paoli F."/>
            <person name="Bruttini M."/>
            <person name="Carapelli A."/>
            <person name="Frati F."/>
            <person name="Nardi F."/>
        </authorList>
    </citation>
    <scope>NUCLEOTIDE SEQUENCE [LARGE SCALE GENOMIC DNA]</scope>
    <source>
        <strain evidence="1">DMR45628</strain>
    </source>
</reference>
<organism evidence="1 2">
    <name type="scientific">Popillia japonica</name>
    <name type="common">Japanese beetle</name>
    <dbReference type="NCBI Taxonomy" id="7064"/>
    <lineage>
        <taxon>Eukaryota</taxon>
        <taxon>Metazoa</taxon>
        <taxon>Ecdysozoa</taxon>
        <taxon>Arthropoda</taxon>
        <taxon>Hexapoda</taxon>
        <taxon>Insecta</taxon>
        <taxon>Pterygota</taxon>
        <taxon>Neoptera</taxon>
        <taxon>Endopterygota</taxon>
        <taxon>Coleoptera</taxon>
        <taxon>Polyphaga</taxon>
        <taxon>Scarabaeiformia</taxon>
        <taxon>Scarabaeidae</taxon>
        <taxon>Rutelinae</taxon>
        <taxon>Popillia</taxon>
    </lineage>
</organism>
<gene>
    <name evidence="1" type="ORF">QE152_g26137</name>
</gene>
<feature type="non-terminal residue" evidence="1">
    <location>
        <position position="1"/>
    </location>
</feature>
<name>A0AAW1JZQ1_POPJA</name>
<proteinExistence type="predicted"/>
<keyword evidence="2" id="KW-1185">Reference proteome</keyword>
<evidence type="ECO:0000313" key="1">
    <source>
        <dbReference type="EMBL" id="KAK9710191.1"/>
    </source>
</evidence>
<dbReference type="EMBL" id="JASPKY010000297">
    <property type="protein sequence ID" value="KAK9710191.1"/>
    <property type="molecule type" value="Genomic_DNA"/>
</dbReference>
<evidence type="ECO:0000313" key="2">
    <source>
        <dbReference type="Proteomes" id="UP001458880"/>
    </source>
</evidence>
<sequence>IHIIDTLLDVLNVLLLAQDRLHTDLPSFSSCYKGCIRSAKKALTASFNPSMVCAARLKTAVLAMPQTAKKALTASFNPSMVCAARLKTAVLAMPQTYAFGDVRSGECEG</sequence>
<dbReference type="AlphaFoldDB" id="A0AAW1JZQ1"/>